<evidence type="ECO:0000256" key="6">
    <source>
        <dbReference type="SAM" id="SignalP"/>
    </source>
</evidence>
<dbReference type="SMR" id="A0A482XT64"/>
<dbReference type="FunCoup" id="A0A482XT64">
    <property type="interactions" value="12"/>
</dbReference>
<comment type="caution">
    <text evidence="7">The sequence shown here is derived from an EMBL/GenBank/DDBJ whole genome shotgun (WGS) entry which is preliminary data.</text>
</comment>
<organism evidence="7 8">
    <name type="scientific">Laodelphax striatellus</name>
    <name type="common">Small brown planthopper</name>
    <name type="synonym">Delphax striatella</name>
    <dbReference type="NCBI Taxonomy" id="195883"/>
    <lineage>
        <taxon>Eukaryota</taxon>
        <taxon>Metazoa</taxon>
        <taxon>Ecdysozoa</taxon>
        <taxon>Arthropoda</taxon>
        <taxon>Hexapoda</taxon>
        <taxon>Insecta</taxon>
        <taxon>Pterygota</taxon>
        <taxon>Neoptera</taxon>
        <taxon>Paraneoptera</taxon>
        <taxon>Hemiptera</taxon>
        <taxon>Auchenorrhyncha</taxon>
        <taxon>Fulgoroidea</taxon>
        <taxon>Delphacidae</taxon>
        <taxon>Criomorphinae</taxon>
        <taxon>Laodelphax</taxon>
    </lineage>
</organism>
<dbReference type="GO" id="GO:0005576">
    <property type="term" value="C:extracellular region"/>
    <property type="evidence" value="ECO:0007669"/>
    <property type="project" value="UniProtKB-SubCell"/>
</dbReference>
<comment type="subcellular location">
    <subcellularLocation>
        <location evidence="1">Secreted</location>
    </subcellularLocation>
</comment>
<evidence type="ECO:0000313" key="7">
    <source>
        <dbReference type="EMBL" id="RZF49036.1"/>
    </source>
</evidence>
<keyword evidence="3" id="KW-0964">Secreted</keyword>
<evidence type="ECO:0000313" key="8">
    <source>
        <dbReference type="Proteomes" id="UP000291343"/>
    </source>
</evidence>
<dbReference type="Proteomes" id="UP000291343">
    <property type="component" value="Unassembled WGS sequence"/>
</dbReference>
<sequence length="445" mass="50530">MVTKLRATSLVLVFVLGLTSCGSLRNMKTQYAWKTADYDFPKNNPRESYLASGQYSPPDIIILDASVWEGPHHAEKVFVTTPRLRNGTPATLSVVTSKTRNNAPLLAPYPDWSWHRQGDCNGMISVFRTAVDECDRLWVTDTGYSHAENKRVCPPQILAFDLHTNKLLGRYVFPKNMYERKSLFITTKIDTRGQKCSDTFAYIADVTEFKLVVFNANEQRSWKIESNYFYPDPLQGVFNINGVQFDLMDGIFGITLGPLINKNRMLYFHALASVHESWVHTCVIRNQSLFENEVNLSPRSFKISQGTRSSQSAAEDMTEDGILFFPLISDNALACWNSRLPYDSSNIEIVEQDDERLQFASGLKVYKHKVWVTTSRFQNYFTNIMNPNETNFRISVGRVDDLVRGTTCEMPPGGAGSPPHHHSYKPKPPRPPPGSSYQPLVFENN</sequence>
<evidence type="ECO:0000256" key="2">
    <source>
        <dbReference type="ARBA" id="ARBA00009127"/>
    </source>
</evidence>
<evidence type="ECO:0000256" key="1">
    <source>
        <dbReference type="ARBA" id="ARBA00004613"/>
    </source>
</evidence>
<evidence type="ECO:0000256" key="5">
    <source>
        <dbReference type="SAM" id="MobiDB-lite"/>
    </source>
</evidence>
<reference evidence="7 8" key="1">
    <citation type="journal article" date="2017" name="Gigascience">
        <title>Genome sequence of the small brown planthopper, Laodelphax striatellus.</title>
        <authorList>
            <person name="Zhu J."/>
            <person name="Jiang F."/>
            <person name="Wang X."/>
            <person name="Yang P."/>
            <person name="Bao Y."/>
            <person name="Zhao W."/>
            <person name="Wang W."/>
            <person name="Lu H."/>
            <person name="Wang Q."/>
            <person name="Cui N."/>
            <person name="Li J."/>
            <person name="Chen X."/>
            <person name="Luo L."/>
            <person name="Yu J."/>
            <person name="Kang L."/>
            <person name="Cui F."/>
        </authorList>
    </citation>
    <scope>NUCLEOTIDE SEQUENCE [LARGE SCALE GENOMIC DNA]</scope>
    <source>
        <strain evidence="7">Lst14</strain>
    </source>
</reference>
<keyword evidence="6" id="KW-0732">Signal</keyword>
<keyword evidence="8" id="KW-1185">Reference proteome</keyword>
<dbReference type="PANTHER" id="PTHR10009:SF7">
    <property type="entry name" value="GH10609P-RELATED"/>
    <property type="match status" value="1"/>
</dbReference>
<gene>
    <name evidence="7" type="ORF">LSTR_LSTR011398</name>
</gene>
<dbReference type="InterPro" id="IPR011042">
    <property type="entry name" value="6-blade_b-propeller_TolB-like"/>
</dbReference>
<dbReference type="Gene3D" id="2.120.10.30">
    <property type="entry name" value="TolB, C-terminal domain"/>
    <property type="match status" value="1"/>
</dbReference>
<proteinExistence type="inferred from homology"/>
<accession>A0A482XT64</accession>
<dbReference type="PRINTS" id="PR01366">
    <property type="entry name" value="ROYALJELLY"/>
</dbReference>
<dbReference type="InterPro" id="IPR017996">
    <property type="entry name" value="MRJP/yellow-related"/>
</dbReference>
<evidence type="ECO:0000256" key="4">
    <source>
        <dbReference type="ARBA" id="ARBA00023180"/>
    </source>
</evidence>
<dbReference type="PANTHER" id="PTHR10009">
    <property type="entry name" value="PROTEIN YELLOW-RELATED"/>
    <property type="match status" value="1"/>
</dbReference>
<name>A0A482XT64_LAOST</name>
<dbReference type="FunFam" id="2.120.10.30:FF:000045">
    <property type="entry name" value="Blast:Protein yellow"/>
    <property type="match status" value="1"/>
</dbReference>
<feature type="region of interest" description="Disordered" evidence="5">
    <location>
        <begin position="406"/>
        <end position="445"/>
    </location>
</feature>
<feature type="signal peptide" evidence="6">
    <location>
        <begin position="1"/>
        <end position="21"/>
    </location>
</feature>
<dbReference type="EMBL" id="QKKF02000496">
    <property type="protein sequence ID" value="RZF49036.1"/>
    <property type="molecule type" value="Genomic_DNA"/>
</dbReference>
<feature type="compositionally biased region" description="Basic residues" evidence="5">
    <location>
        <begin position="419"/>
        <end position="428"/>
    </location>
</feature>
<evidence type="ECO:0000256" key="3">
    <source>
        <dbReference type="ARBA" id="ARBA00022525"/>
    </source>
</evidence>
<dbReference type="Pfam" id="PF03022">
    <property type="entry name" value="MRJP"/>
    <property type="match status" value="1"/>
</dbReference>
<protein>
    <recommendedName>
        <fullName evidence="9">Bee-milk protein</fullName>
    </recommendedName>
</protein>
<dbReference type="PROSITE" id="PS51257">
    <property type="entry name" value="PROKAR_LIPOPROTEIN"/>
    <property type="match status" value="1"/>
</dbReference>
<feature type="chain" id="PRO_5019830452" description="Bee-milk protein" evidence="6">
    <location>
        <begin position="22"/>
        <end position="445"/>
    </location>
</feature>
<dbReference type="OrthoDB" id="8184345at2759"/>
<comment type="similarity">
    <text evidence="2">Belongs to the major royal jelly protein family.</text>
</comment>
<dbReference type="AlphaFoldDB" id="A0A482XT64"/>
<evidence type="ECO:0008006" key="9">
    <source>
        <dbReference type="Google" id="ProtNLM"/>
    </source>
</evidence>
<dbReference type="InParanoid" id="A0A482XT64"/>
<keyword evidence="4" id="KW-0325">Glycoprotein</keyword>